<dbReference type="Gene3D" id="3.90.640.20">
    <property type="entry name" value="Heat-shock cognate protein, ATPase"/>
    <property type="match status" value="1"/>
</dbReference>
<feature type="domain" description="DUF3298" evidence="2">
    <location>
        <begin position="190"/>
        <end position="275"/>
    </location>
</feature>
<evidence type="ECO:0000256" key="1">
    <source>
        <dbReference type="SAM" id="Phobius"/>
    </source>
</evidence>
<keyword evidence="1" id="KW-1133">Transmembrane helix</keyword>
<comment type="caution">
    <text evidence="3">The sequence shown here is derived from an EMBL/GenBank/DDBJ whole genome shotgun (WGS) entry which is preliminary data.</text>
</comment>
<keyword evidence="1" id="KW-0812">Transmembrane</keyword>
<sequence length="289" mass="32678">MNDMEKLKNEYKQIPIPKELDQVVNKALSQKLRKKGPGLKWVSGIAAAAIIFISAVNVSPSFANAMANVPGMVKIVNLVNFTIDEERFHADVKVPEITNLENEELQATLNEKYLKENQQLYDQFMKDMEELKAKDGGNIGIDSDYQVLVDNDKLLTIKRTVVHTAATANEVVQFDTIDKKNQVLLTLPSLFKDDQYVNVISENIKEQMLAQMKADPNKIYWVKGAGLEMMDDEDFKSIAKDQSFYINNNGKLMISFDEYEVAPGYMGAVSFEIPTEVINAQLVSHEYIK</sequence>
<dbReference type="EMBL" id="JAKTTI010000029">
    <property type="protein sequence ID" value="MCH1626884.1"/>
    <property type="molecule type" value="Genomic_DNA"/>
</dbReference>
<evidence type="ECO:0000313" key="4">
    <source>
        <dbReference type="Proteomes" id="UP001431131"/>
    </source>
</evidence>
<keyword evidence="1" id="KW-0472">Membrane</keyword>
<dbReference type="AlphaFoldDB" id="A0AAW5E7I7"/>
<evidence type="ECO:0000313" key="3">
    <source>
        <dbReference type="EMBL" id="MCH1626884.1"/>
    </source>
</evidence>
<dbReference type="Pfam" id="PF11738">
    <property type="entry name" value="DUF3298"/>
    <property type="match status" value="1"/>
</dbReference>
<dbReference type="InterPro" id="IPR021729">
    <property type="entry name" value="DUF3298"/>
</dbReference>
<dbReference type="Proteomes" id="UP001431131">
    <property type="component" value="Unassembled WGS sequence"/>
</dbReference>
<dbReference type="Gene3D" id="3.30.565.40">
    <property type="entry name" value="Fervidobacterium nodosum Rt17-B1 like"/>
    <property type="match status" value="1"/>
</dbReference>
<name>A0AAW5E7I7_9BACI</name>
<feature type="transmembrane region" description="Helical" evidence="1">
    <location>
        <begin position="38"/>
        <end position="58"/>
    </location>
</feature>
<dbReference type="InterPro" id="IPR037126">
    <property type="entry name" value="PdaC/RsiV-like_sf"/>
</dbReference>
<evidence type="ECO:0000259" key="2">
    <source>
        <dbReference type="Pfam" id="PF11738"/>
    </source>
</evidence>
<gene>
    <name evidence="3" type="ORF">MJG50_16230</name>
</gene>
<organism evidence="3 4">
    <name type="scientific">Fredinandcohnia quinoae</name>
    <dbReference type="NCBI Taxonomy" id="2918902"/>
    <lineage>
        <taxon>Bacteria</taxon>
        <taxon>Bacillati</taxon>
        <taxon>Bacillota</taxon>
        <taxon>Bacilli</taxon>
        <taxon>Bacillales</taxon>
        <taxon>Bacillaceae</taxon>
        <taxon>Fredinandcohnia</taxon>
    </lineage>
</organism>
<reference evidence="3" key="1">
    <citation type="submission" date="2022-02" db="EMBL/GenBank/DDBJ databases">
        <title>Fredinandcohnia quinoae sp. nov. isolated from Chenopodium quinoa seeds.</title>
        <authorList>
            <person name="Saati-Santamaria Z."/>
            <person name="Flores-Felix J.D."/>
            <person name="Igual J.M."/>
            <person name="Velazquez E."/>
            <person name="Garcia-Fraile P."/>
            <person name="Martinez-Molina E."/>
        </authorList>
    </citation>
    <scope>NUCLEOTIDE SEQUENCE</scope>
    <source>
        <strain evidence="3">SECRCQ15</strain>
    </source>
</reference>
<proteinExistence type="predicted"/>
<protein>
    <submittedName>
        <fullName evidence="3">DUF3298 and DUF4163 domain-containing protein</fullName>
    </submittedName>
</protein>
<dbReference type="RefSeq" id="WP_240256802.1">
    <property type="nucleotide sequence ID" value="NZ_JAKTTI010000029.1"/>
</dbReference>
<keyword evidence="4" id="KW-1185">Reference proteome</keyword>
<accession>A0AAW5E7I7</accession>